<comment type="caution">
    <text evidence="1">The sequence shown here is derived from an EMBL/GenBank/DDBJ whole genome shotgun (WGS) entry which is preliminary data.</text>
</comment>
<reference evidence="1" key="1">
    <citation type="submission" date="2023-07" db="EMBL/GenBank/DDBJ databases">
        <title>Chromosome-level genome assembly of Artemia franciscana.</title>
        <authorList>
            <person name="Jo E."/>
        </authorList>
    </citation>
    <scope>NUCLEOTIDE SEQUENCE</scope>
    <source>
        <tissue evidence="1">Whole body</tissue>
    </source>
</reference>
<keyword evidence="2" id="KW-1185">Reference proteome</keyword>
<feature type="non-terminal residue" evidence="1">
    <location>
        <position position="1"/>
    </location>
</feature>
<evidence type="ECO:0000313" key="1">
    <source>
        <dbReference type="EMBL" id="KAK2701428.1"/>
    </source>
</evidence>
<gene>
    <name evidence="1" type="ORF">QYM36_019919</name>
</gene>
<protein>
    <submittedName>
        <fullName evidence="1">Uncharacterized protein</fullName>
    </submittedName>
</protein>
<organism evidence="1 2">
    <name type="scientific">Artemia franciscana</name>
    <name type="common">Brine shrimp</name>
    <name type="synonym">Artemia sanfranciscana</name>
    <dbReference type="NCBI Taxonomy" id="6661"/>
    <lineage>
        <taxon>Eukaryota</taxon>
        <taxon>Metazoa</taxon>
        <taxon>Ecdysozoa</taxon>
        <taxon>Arthropoda</taxon>
        <taxon>Crustacea</taxon>
        <taxon>Branchiopoda</taxon>
        <taxon>Anostraca</taxon>
        <taxon>Artemiidae</taxon>
        <taxon>Artemia</taxon>
    </lineage>
</organism>
<dbReference type="AlphaFoldDB" id="A0AA88KQN3"/>
<proteinExistence type="predicted"/>
<dbReference type="Proteomes" id="UP001187531">
    <property type="component" value="Unassembled WGS sequence"/>
</dbReference>
<accession>A0AA88KQN3</accession>
<name>A0AA88KQN3_ARTSF</name>
<sequence>PSLPPPGVTYGSLHHPGYGPALLGTALPPRSEMSHPAYGMHSIGNEMHRHYL</sequence>
<dbReference type="EMBL" id="JAVRJZ010004920">
    <property type="protein sequence ID" value="KAK2701428.1"/>
    <property type="molecule type" value="Genomic_DNA"/>
</dbReference>
<evidence type="ECO:0000313" key="2">
    <source>
        <dbReference type="Proteomes" id="UP001187531"/>
    </source>
</evidence>
<feature type="non-terminal residue" evidence="1">
    <location>
        <position position="52"/>
    </location>
</feature>